<feature type="domain" description="AAR2 N-terminal" evidence="3">
    <location>
        <begin position="13"/>
        <end position="144"/>
    </location>
</feature>
<dbReference type="Proteomes" id="UP000029120">
    <property type="component" value="Unassembled WGS sequence"/>
</dbReference>
<dbReference type="GO" id="GO:0070877">
    <property type="term" value="C:microprocessor complex"/>
    <property type="evidence" value="ECO:0007669"/>
    <property type="project" value="EnsemblPlants"/>
</dbReference>
<dbReference type="CDD" id="cd13778">
    <property type="entry name" value="Aar2_C"/>
    <property type="match status" value="1"/>
</dbReference>
<dbReference type="eggNOG" id="KOG3937">
    <property type="taxonomic scope" value="Eukaryota"/>
</dbReference>
<dbReference type="Pfam" id="PF05282">
    <property type="entry name" value="AAR2"/>
    <property type="match status" value="1"/>
</dbReference>
<evidence type="ECO:0000313" key="4">
    <source>
        <dbReference type="EMBL" id="KFK23353.1"/>
    </source>
</evidence>
<dbReference type="Gene3D" id="2.60.34.20">
    <property type="match status" value="1"/>
</dbReference>
<evidence type="ECO:0008006" key="6">
    <source>
        <dbReference type="Google" id="ProtNLM"/>
    </source>
</evidence>
<feature type="domain" description="AAR2 C-terminal" evidence="2">
    <location>
        <begin position="194"/>
        <end position="249"/>
    </location>
</feature>
<comment type="similarity">
    <text evidence="1">Belongs to the AAR2 family.</text>
</comment>
<dbReference type="OrthoDB" id="201752at2759"/>
<dbReference type="InterPro" id="IPR007946">
    <property type="entry name" value="AAR2"/>
</dbReference>
<feature type="non-terminal residue" evidence="4">
    <location>
        <position position="249"/>
    </location>
</feature>
<gene>
    <name evidence="4" type="ORF">AALP_AAs42083U000100</name>
</gene>
<dbReference type="Pfam" id="PF20981">
    <property type="entry name" value="AAR2_1st"/>
    <property type="match status" value="1"/>
</dbReference>
<dbReference type="GO" id="GO:0000244">
    <property type="term" value="P:spliceosomal tri-snRNP complex assembly"/>
    <property type="evidence" value="ECO:0007669"/>
    <property type="project" value="TreeGrafter"/>
</dbReference>
<protein>
    <recommendedName>
        <fullName evidence="6">Protein AAR2 homolog</fullName>
    </recommendedName>
</protein>
<evidence type="ECO:0000259" key="2">
    <source>
        <dbReference type="Pfam" id="PF05282"/>
    </source>
</evidence>
<reference evidence="5" key="1">
    <citation type="journal article" date="2015" name="Nat. Plants">
        <title>Genome expansion of Arabis alpina linked with retrotransposition and reduced symmetric DNA methylation.</title>
        <authorList>
            <person name="Willing E.M."/>
            <person name="Rawat V."/>
            <person name="Mandakova T."/>
            <person name="Maumus F."/>
            <person name="James G.V."/>
            <person name="Nordstroem K.J."/>
            <person name="Becker C."/>
            <person name="Warthmann N."/>
            <person name="Chica C."/>
            <person name="Szarzynska B."/>
            <person name="Zytnicki M."/>
            <person name="Albani M.C."/>
            <person name="Kiefer C."/>
            <person name="Bergonzi S."/>
            <person name="Castaings L."/>
            <person name="Mateos J.L."/>
            <person name="Berns M.C."/>
            <person name="Bujdoso N."/>
            <person name="Piofczyk T."/>
            <person name="de Lorenzo L."/>
            <person name="Barrero-Sicilia C."/>
            <person name="Mateos I."/>
            <person name="Piednoel M."/>
            <person name="Hagmann J."/>
            <person name="Chen-Min-Tao R."/>
            <person name="Iglesias-Fernandez R."/>
            <person name="Schuster S.C."/>
            <person name="Alonso-Blanco C."/>
            <person name="Roudier F."/>
            <person name="Carbonero P."/>
            <person name="Paz-Ares J."/>
            <person name="Davis S.J."/>
            <person name="Pecinka A."/>
            <person name="Quesneville H."/>
            <person name="Colot V."/>
            <person name="Lysak M.A."/>
            <person name="Weigel D."/>
            <person name="Coupland G."/>
            <person name="Schneeberger K."/>
        </authorList>
    </citation>
    <scope>NUCLEOTIDE SEQUENCE [LARGE SCALE GENOMIC DNA]</scope>
    <source>
        <strain evidence="5">cv. Pajares</strain>
    </source>
</reference>
<proteinExistence type="inferred from homology"/>
<dbReference type="OMA" id="DEYAPCH"/>
<keyword evidence="5" id="KW-1185">Reference proteome</keyword>
<dbReference type="Gramene" id="KFK23353">
    <property type="protein sequence ID" value="KFK23353"/>
    <property type="gene ID" value="AALP_AAs42083U000100"/>
</dbReference>
<dbReference type="FunFam" id="2.60.34.20:FF:000001">
    <property type="entry name" value="protein AAR2 homolog"/>
    <property type="match status" value="1"/>
</dbReference>
<dbReference type="Gene3D" id="1.25.40.550">
    <property type="entry name" value="Aar2, C-terminal domain-like"/>
    <property type="match status" value="1"/>
</dbReference>
<evidence type="ECO:0000256" key="1">
    <source>
        <dbReference type="ARBA" id="ARBA00006281"/>
    </source>
</evidence>
<evidence type="ECO:0000313" key="5">
    <source>
        <dbReference type="Proteomes" id="UP000029120"/>
    </source>
</evidence>
<dbReference type="CDD" id="cd13777">
    <property type="entry name" value="Aar2_N"/>
    <property type="match status" value="1"/>
</dbReference>
<dbReference type="PANTHER" id="PTHR12689:SF4">
    <property type="entry name" value="PROTEIN AAR2 HOMOLOG"/>
    <property type="match status" value="1"/>
</dbReference>
<dbReference type="AlphaFoldDB" id="A0A087G0F1"/>
<dbReference type="InterPro" id="IPR038514">
    <property type="entry name" value="AAR2_C_sf"/>
</dbReference>
<dbReference type="PANTHER" id="PTHR12689">
    <property type="entry name" value="A1 CISTRON SPLICING FACTOR AAR2-RELATED"/>
    <property type="match status" value="1"/>
</dbReference>
<dbReference type="InterPro" id="IPR033648">
    <property type="entry name" value="AAR2_C"/>
</dbReference>
<dbReference type="InterPro" id="IPR038516">
    <property type="entry name" value="AAR2_N_sf"/>
</dbReference>
<sequence>MDSEKALELVKHGATLLFLDVPQHTLIGIDSQIFTVGPAFKGIKMIPPGIHFVFYTSSTRDGKEFSPTIGFFLDVAPSQVIVRKWNQQDEWLAKVPEEEEERYSLSVRNLEFDKHLGPYNLSQYGAWKHLSNYITKDVVEKYEPVGGEITVIYESAILNGRPKTEMERALDAQMKKSRFKTSSTEQPKGNRFYYTSVPRIIKHKGMSGKELTSMNLDKTQLLESVLSKEYKDSEDLLLGELQFSFVAFL</sequence>
<dbReference type="InterPro" id="IPR033647">
    <property type="entry name" value="Aar2_N"/>
</dbReference>
<organism evidence="4 5">
    <name type="scientific">Arabis alpina</name>
    <name type="common">Alpine rock-cress</name>
    <dbReference type="NCBI Taxonomy" id="50452"/>
    <lineage>
        <taxon>Eukaryota</taxon>
        <taxon>Viridiplantae</taxon>
        <taxon>Streptophyta</taxon>
        <taxon>Embryophyta</taxon>
        <taxon>Tracheophyta</taxon>
        <taxon>Spermatophyta</taxon>
        <taxon>Magnoliopsida</taxon>
        <taxon>eudicotyledons</taxon>
        <taxon>Gunneridae</taxon>
        <taxon>Pentapetalae</taxon>
        <taxon>rosids</taxon>
        <taxon>malvids</taxon>
        <taxon>Brassicales</taxon>
        <taxon>Brassicaceae</taxon>
        <taxon>Arabideae</taxon>
        <taxon>Arabis</taxon>
    </lineage>
</organism>
<evidence type="ECO:0000259" key="3">
    <source>
        <dbReference type="Pfam" id="PF20981"/>
    </source>
</evidence>
<dbReference type="EMBL" id="KL979795">
    <property type="protein sequence ID" value="KFK23353.1"/>
    <property type="molecule type" value="Genomic_DNA"/>
</dbReference>
<dbReference type="GO" id="GO:0010445">
    <property type="term" value="C:nuclear dicing body"/>
    <property type="evidence" value="ECO:0007669"/>
    <property type="project" value="EnsemblPlants"/>
</dbReference>
<name>A0A087G0F1_ARAAL</name>
<accession>A0A087G0F1</accession>